<dbReference type="Gene3D" id="1.20.1640.10">
    <property type="entry name" value="Multidrug efflux transporter AcrB transmembrane domain"/>
    <property type="match status" value="2"/>
</dbReference>
<feature type="transmembrane region" description="Helical" evidence="6">
    <location>
        <begin position="273"/>
        <end position="297"/>
    </location>
</feature>
<evidence type="ECO:0000256" key="6">
    <source>
        <dbReference type="SAM" id="Phobius"/>
    </source>
</evidence>
<dbReference type="PANTHER" id="PTHR33406:SF13">
    <property type="entry name" value="MEMBRANE PROTEIN YDFJ"/>
    <property type="match status" value="1"/>
</dbReference>
<feature type="transmembrane region" description="Helical" evidence="6">
    <location>
        <begin position="526"/>
        <end position="546"/>
    </location>
</feature>
<evidence type="ECO:0000256" key="3">
    <source>
        <dbReference type="ARBA" id="ARBA00022692"/>
    </source>
</evidence>
<comment type="subcellular location">
    <subcellularLocation>
        <location evidence="1">Cell membrane</location>
        <topology evidence="1">Multi-pass membrane protein</topology>
    </subcellularLocation>
</comment>
<feature type="transmembrane region" description="Helical" evidence="6">
    <location>
        <begin position="303"/>
        <end position="326"/>
    </location>
</feature>
<evidence type="ECO:0000259" key="7">
    <source>
        <dbReference type="PROSITE" id="PS50156"/>
    </source>
</evidence>
<keyword evidence="5 6" id="KW-0472">Membrane</keyword>
<name>A0ABU6NEW0_9BACI</name>
<feature type="transmembrane region" description="Helical" evidence="6">
    <location>
        <begin position="594"/>
        <end position="615"/>
    </location>
</feature>
<evidence type="ECO:0000256" key="2">
    <source>
        <dbReference type="ARBA" id="ARBA00022475"/>
    </source>
</evidence>
<dbReference type="PANTHER" id="PTHR33406">
    <property type="entry name" value="MEMBRANE PROTEIN MJ1562-RELATED"/>
    <property type="match status" value="1"/>
</dbReference>
<dbReference type="Pfam" id="PF03176">
    <property type="entry name" value="MMPL"/>
    <property type="match status" value="2"/>
</dbReference>
<feature type="transmembrane region" description="Helical" evidence="6">
    <location>
        <begin position="234"/>
        <end position="252"/>
    </location>
</feature>
<feature type="transmembrane region" description="Helical" evidence="6">
    <location>
        <begin position="208"/>
        <end position="228"/>
    </location>
</feature>
<feature type="transmembrane region" description="Helical" evidence="6">
    <location>
        <begin position="20"/>
        <end position="39"/>
    </location>
</feature>
<evidence type="ECO:0000256" key="4">
    <source>
        <dbReference type="ARBA" id="ARBA00022989"/>
    </source>
</evidence>
<accession>A0ABU6NEW0</accession>
<protein>
    <submittedName>
        <fullName evidence="8">MMPL family transporter</fullName>
    </submittedName>
</protein>
<dbReference type="InterPro" id="IPR050545">
    <property type="entry name" value="Mycobact_MmpL"/>
</dbReference>
<feature type="transmembrane region" description="Helical" evidence="6">
    <location>
        <begin position="553"/>
        <end position="574"/>
    </location>
</feature>
<feature type="transmembrane region" description="Helical" evidence="6">
    <location>
        <begin position="183"/>
        <end position="201"/>
    </location>
</feature>
<dbReference type="EMBL" id="JAROAS010000001">
    <property type="protein sequence ID" value="MED4126741.1"/>
    <property type="molecule type" value="Genomic_DNA"/>
</dbReference>
<evidence type="ECO:0000313" key="9">
    <source>
        <dbReference type="Proteomes" id="UP001341820"/>
    </source>
</evidence>
<evidence type="ECO:0000256" key="1">
    <source>
        <dbReference type="ARBA" id="ARBA00004651"/>
    </source>
</evidence>
<feature type="transmembrane region" description="Helical" evidence="6">
    <location>
        <begin position="671"/>
        <end position="695"/>
    </location>
</feature>
<keyword evidence="2" id="KW-1003">Cell membrane</keyword>
<keyword evidence="4 6" id="KW-1133">Transmembrane helix</keyword>
<dbReference type="InterPro" id="IPR004869">
    <property type="entry name" value="MMPL_dom"/>
</dbReference>
<dbReference type="RefSeq" id="WP_328235984.1">
    <property type="nucleotide sequence ID" value="NZ_JAROAS010000001.1"/>
</dbReference>
<organism evidence="8 9">
    <name type="scientific">Shouchella miscanthi</name>
    <dbReference type="NCBI Taxonomy" id="2598861"/>
    <lineage>
        <taxon>Bacteria</taxon>
        <taxon>Bacillati</taxon>
        <taxon>Bacillota</taxon>
        <taxon>Bacilli</taxon>
        <taxon>Bacillales</taxon>
        <taxon>Bacillaceae</taxon>
        <taxon>Shouchella</taxon>
    </lineage>
</organism>
<feature type="transmembrane region" description="Helical" evidence="6">
    <location>
        <begin position="642"/>
        <end position="659"/>
    </location>
</feature>
<sequence>MANLLFNIAKWSITHSKKVISSTVALLAVLAIIGLNLGLNFEEEMTIPGTQADDAATIITENFIDVMDDDETSTIQLVFKAPEKEDLNSENVQGDIEELISELIDIPNVVGVVPPWELGNISEDNMIGYAEIYLNQAGSEVSQETKDSIINTLDITRDSDIQSELISDSVEFNVSGFSHITEVVGIVIAFLILSIMFASFVTAALPIVSAIFGIGISLITIIMGAHIFEIQSVSIVLAAMLGLALGIDYALFIINRFKLQRAKGNNIMDSIAIANGTAGTAVVFAGITVIIGVLGLAVTGIPFLTVMGITSAISVFLAVIISVFVLPAIMSLLGNKISPENEHTFLKKLSRGKNENSNKWGEFVVKRPKSVVLVSLGLLISISLPIVNLQLGLPSIGITQHEDTTERQAYELQTEAYGEGFHASLIIGAEVPDNLENIEETFGGILKGIEGINGVNTVDGPIPNESQDFFLFNVTPVTGPDDQETKDVVNDIRDYAKDVENENNIKLMVTGDTAMNIDISDKLFEALPIFGGLIILLAYVILVAVFRSLVIPLKAVLGFVLSISATLGFMVFVIQDGNLIELFGFPSSGPILAFLPVVTIGILFGLAMDYELFLVSKMREVYSETDNAKEAVLQGVKDSGKVVVAAALIMMTVFFAFMATPDSMIKSVGMALAFGVLFDAFIVRLTIVPAVMTLLGKHAWYLPRWLDRILPNIDVEGEKLLHEVEKRKEHQSRIE</sequence>
<keyword evidence="3 6" id="KW-0812">Transmembrane</keyword>
<evidence type="ECO:0000313" key="8">
    <source>
        <dbReference type="EMBL" id="MED4126741.1"/>
    </source>
</evidence>
<dbReference type="SUPFAM" id="SSF82866">
    <property type="entry name" value="Multidrug efflux transporter AcrB transmembrane domain"/>
    <property type="match status" value="2"/>
</dbReference>
<feature type="domain" description="SSD" evidence="7">
    <location>
        <begin position="241"/>
        <end position="332"/>
    </location>
</feature>
<dbReference type="InterPro" id="IPR000731">
    <property type="entry name" value="SSD"/>
</dbReference>
<keyword evidence="9" id="KW-1185">Reference proteome</keyword>
<dbReference type="Proteomes" id="UP001341820">
    <property type="component" value="Unassembled WGS sequence"/>
</dbReference>
<feature type="domain" description="SSD" evidence="7">
    <location>
        <begin position="525"/>
        <end position="694"/>
    </location>
</feature>
<feature type="transmembrane region" description="Helical" evidence="6">
    <location>
        <begin position="371"/>
        <end position="391"/>
    </location>
</feature>
<evidence type="ECO:0000256" key="5">
    <source>
        <dbReference type="ARBA" id="ARBA00023136"/>
    </source>
</evidence>
<dbReference type="PROSITE" id="PS50156">
    <property type="entry name" value="SSD"/>
    <property type="match status" value="2"/>
</dbReference>
<comment type="caution">
    <text evidence="8">The sequence shown here is derived from an EMBL/GenBank/DDBJ whole genome shotgun (WGS) entry which is preliminary data.</text>
</comment>
<reference evidence="8 9" key="1">
    <citation type="submission" date="2023-03" db="EMBL/GenBank/DDBJ databases">
        <title>Bacillus Genome Sequencing.</title>
        <authorList>
            <person name="Dunlap C."/>
        </authorList>
    </citation>
    <scope>NUCLEOTIDE SEQUENCE [LARGE SCALE GENOMIC DNA]</scope>
    <source>
        <strain evidence="8 9">B-4107</strain>
    </source>
</reference>
<proteinExistence type="predicted"/>
<gene>
    <name evidence="8" type="ORF">P5F74_01165</name>
</gene>